<dbReference type="AlphaFoldDB" id="A0AAV2W1W9"/>
<protein>
    <recommendedName>
        <fullName evidence="1">DUF559 domain-containing protein</fullName>
    </recommendedName>
</protein>
<accession>A0AAV2W1W9</accession>
<dbReference type="EMBL" id="CBUQ010000005">
    <property type="protein sequence ID" value="CDI67289.1"/>
    <property type="molecule type" value="Genomic_DNA"/>
</dbReference>
<sequence>MDLQENINEGMKSELKAESARASKQYSDFVKKRRKSATCCLVFALKVMGITTPQLLPPYRDWTRDGSIQVLGAERSSRPPLKKKYGAACYYMNIPMIMIEPIKGVYCTDPVCTWFMLAQYVELDQLVALGDNILGRQNMLEKMYLHYRLCDFQDYIAQVREWSESADSGRKRAPRGIEKCEMAVVLMRERVDSPMETKVRLEVILAHDLPEPKINYVLTLPSGRTVYLDMAYPEWKICVEYDGKQHAKTWAEDAQRRNEIEAAGWGYVQVTTDDMRTRESRLECARRIASRIEERTHKPVLLFEEGYLIEEVAAMMEGKPLPPRKRRRRE</sequence>
<evidence type="ECO:0000313" key="2">
    <source>
        <dbReference type="EMBL" id="CDI67289.1"/>
    </source>
</evidence>
<comment type="caution">
    <text evidence="2">The sequence shown here is derived from an EMBL/GenBank/DDBJ whole genome shotgun (WGS) entry which is preliminary data.</text>
</comment>
<dbReference type="Gene3D" id="3.40.960.10">
    <property type="entry name" value="VSR Endonuclease"/>
    <property type="match status" value="1"/>
</dbReference>
<dbReference type="Pfam" id="PF04480">
    <property type="entry name" value="DUF559"/>
    <property type="match status" value="1"/>
</dbReference>
<gene>
    <name evidence="2" type="ORF">BANIM336_00598</name>
</gene>
<reference evidence="2 3" key="1">
    <citation type="submission" date="2013-10" db="EMBL/GenBank/DDBJ databases">
        <authorList>
            <person name="Manrique M."/>
        </authorList>
    </citation>
    <scope>NUCLEOTIDE SEQUENCE [LARGE SCALE GENOMIC DNA]</scope>
    <source>
        <strain evidence="2 3">IM386</strain>
    </source>
</reference>
<reference evidence="2 3" key="2">
    <citation type="submission" date="2015-01" db="EMBL/GenBank/DDBJ databases">
        <title>Genome sequence of a Bifidobacterium animalis strain.</title>
        <authorList>
            <person name="Bogovic-Matijasic B."/>
            <person name="Hacin B."/>
            <person name="Citar M."/>
            <person name="Svigelj K."/>
            <person name="Stempelj M."/>
            <person name="Rogelj I."/>
        </authorList>
    </citation>
    <scope>NUCLEOTIDE SEQUENCE [LARGE SCALE GENOMIC DNA]</scope>
    <source>
        <strain evidence="2 3">IM386</strain>
    </source>
</reference>
<organism evidence="2 3">
    <name type="scientific">Bifidobacterium animalis subsp. animalis IM386</name>
    <dbReference type="NCBI Taxonomy" id="1402194"/>
    <lineage>
        <taxon>Bacteria</taxon>
        <taxon>Bacillati</taxon>
        <taxon>Actinomycetota</taxon>
        <taxon>Actinomycetes</taxon>
        <taxon>Bifidobacteriales</taxon>
        <taxon>Bifidobacteriaceae</taxon>
        <taxon>Bifidobacterium</taxon>
    </lineage>
</organism>
<dbReference type="InterPro" id="IPR007569">
    <property type="entry name" value="DUF559"/>
</dbReference>
<feature type="domain" description="DUF559" evidence="1">
    <location>
        <begin position="228"/>
        <end position="277"/>
    </location>
</feature>
<evidence type="ECO:0000313" key="3">
    <source>
        <dbReference type="Proteomes" id="UP000035645"/>
    </source>
</evidence>
<evidence type="ECO:0000259" key="1">
    <source>
        <dbReference type="Pfam" id="PF04480"/>
    </source>
</evidence>
<proteinExistence type="predicted"/>
<dbReference type="Proteomes" id="UP000035645">
    <property type="component" value="Unassembled WGS sequence"/>
</dbReference>
<name>A0AAV2W1W9_9BIFI</name>